<feature type="compositionally biased region" description="Acidic residues" evidence="2">
    <location>
        <begin position="612"/>
        <end position="622"/>
    </location>
</feature>
<dbReference type="Ensembl" id="ENSSFOT00015000756.2">
    <property type="protein sequence ID" value="ENSSFOP00015000728.1"/>
    <property type="gene ID" value="ENSSFOG00015000572.2"/>
</dbReference>
<feature type="region of interest" description="Disordered" evidence="2">
    <location>
        <begin position="786"/>
        <end position="851"/>
    </location>
</feature>
<reference evidence="4 5" key="1">
    <citation type="submission" date="2019-04" db="EMBL/GenBank/DDBJ databases">
        <authorList>
            <consortium name="Wellcome Sanger Institute Data Sharing"/>
        </authorList>
    </citation>
    <scope>NUCLEOTIDE SEQUENCE [LARGE SCALE GENOMIC DNA]</scope>
</reference>
<keyword evidence="5" id="KW-1185">Reference proteome</keyword>
<evidence type="ECO:0000259" key="3">
    <source>
        <dbReference type="PROSITE" id="PS51444"/>
    </source>
</evidence>
<sequence length="883" mass="98900">MDGDVAAITAPFLIPLGPFGTERMSPGPPPPPPPPPLPPLLPPPPPPPPPPAPGCGPISRTPLRRSRMRNFNWEAIPRQSVLGKRNIWTVEKPLEGFELDTRRMEELFSNAEQGQKQERTMARRSIRGLPAQAQAAEVVSILGSKRSMNIGIFLKQFKRPVSEMVEDIKQGNRQKFSVEKLKELCKLLPEEGEVKNLCEFNGDLSSLPEADQFMVLLVKVPSYEERLRTLVLQEEFFPLMEEMDQSITTMSAAAQELLACEDLHSVIRLVLKTGNYMNAGGYAGGAIGFRMTSLLKLADTKANKPGMNLMHYVAMEAQKINASLLEFPSKLPHINAAVRIHKLDVQAELQKEKKKLEEAKVVSRKQPDLQEQMESFLERADSRLAEIESSLQNLDSAISSLAEYFCEDPAQFKLEECCYIFHSFCGKFLRAIQENAEREVAEVKRRQRERQSFTAKRRSTATCSTRDKDVDSVALESILQKFTAGRGSRRKMVTPSPSSSSLTEIRPKGQSPEGDEESTSREKTPKNPSKSLELLKNEKNSNVDLNVNSQQEAKPHFEEVSQVPNEEKKEFRKPENIMVGVVLSPSRVDRTGHLWFSNESRPFLRRSPSVLSEEEEGDEEEEAQKLREVSRRVLRYQSRGSQSSGDYNLDAPQSPRNKCLSPQRRDFAEEKLDALAEQLSHRASKDVFSPHLGSRNTTNSLSRRHTFSIPATDLSHSDGEDRVLVPSTVPTRVPVPLGCLGKGKSLDSSQLPTKLEKIQNQGQKPQLVLSDSLKQKNQSRQLLNVTNHTGPQNENCPTSALAQQSDKPQTELEQKSGAKEPALAIQQGNTQQEAQNASQKPSKPMEKSKVDIQENKIFASFSLFFKRFSEKSKSKDPVGNLSK</sequence>
<reference evidence="4" key="3">
    <citation type="submission" date="2025-09" db="UniProtKB">
        <authorList>
            <consortium name="Ensembl"/>
        </authorList>
    </citation>
    <scope>IDENTIFICATION</scope>
</reference>
<dbReference type="GeneTree" id="ENSGT00940000155128"/>
<dbReference type="SUPFAM" id="SSF101447">
    <property type="entry name" value="Formin homology 2 domain (FH2 domain)"/>
    <property type="match status" value="1"/>
</dbReference>
<dbReference type="OrthoDB" id="26518at2759"/>
<proteinExistence type="predicted"/>
<feature type="region of interest" description="Disordered" evidence="2">
    <location>
        <begin position="15"/>
        <end position="62"/>
    </location>
</feature>
<feature type="compositionally biased region" description="Polar residues" evidence="2">
    <location>
        <begin position="826"/>
        <end position="841"/>
    </location>
</feature>
<dbReference type="Pfam" id="PF02181">
    <property type="entry name" value="FH2"/>
    <property type="match status" value="1"/>
</dbReference>
<dbReference type="InterPro" id="IPR042201">
    <property type="entry name" value="FH2_Formin_sf"/>
</dbReference>
<dbReference type="SMART" id="SM00498">
    <property type="entry name" value="FH2"/>
    <property type="match status" value="1"/>
</dbReference>
<dbReference type="Gene3D" id="1.20.58.2220">
    <property type="entry name" value="Formin, FH2 domain"/>
    <property type="match status" value="1"/>
</dbReference>
<name>A0A8C9QXD8_SCLFO</name>
<organism evidence="4 5">
    <name type="scientific">Scleropages formosus</name>
    <name type="common">Asian bonytongue</name>
    <name type="synonym">Osteoglossum formosum</name>
    <dbReference type="NCBI Taxonomy" id="113540"/>
    <lineage>
        <taxon>Eukaryota</taxon>
        <taxon>Metazoa</taxon>
        <taxon>Chordata</taxon>
        <taxon>Craniata</taxon>
        <taxon>Vertebrata</taxon>
        <taxon>Euteleostomi</taxon>
        <taxon>Actinopterygii</taxon>
        <taxon>Neopterygii</taxon>
        <taxon>Teleostei</taxon>
        <taxon>Osteoglossocephala</taxon>
        <taxon>Osteoglossomorpha</taxon>
        <taxon>Osteoglossiformes</taxon>
        <taxon>Osteoglossidae</taxon>
        <taxon>Scleropages</taxon>
    </lineage>
</organism>
<evidence type="ECO:0000313" key="5">
    <source>
        <dbReference type="Proteomes" id="UP000694397"/>
    </source>
</evidence>
<dbReference type="GeneID" id="108941022"/>
<accession>A0A8C9QXD8</accession>
<dbReference type="InterPro" id="IPR015425">
    <property type="entry name" value="FH2_Formin"/>
</dbReference>
<dbReference type="CTD" id="566196"/>
<feature type="region of interest" description="Disordered" evidence="2">
    <location>
        <begin position="484"/>
        <end position="543"/>
    </location>
</feature>
<feature type="compositionally biased region" description="Polar residues" evidence="2">
    <location>
        <begin position="786"/>
        <end position="807"/>
    </location>
</feature>
<feature type="region of interest" description="Disordered" evidence="2">
    <location>
        <begin position="444"/>
        <end position="466"/>
    </location>
</feature>
<evidence type="ECO:0000256" key="2">
    <source>
        <dbReference type="SAM" id="MobiDB-lite"/>
    </source>
</evidence>
<keyword evidence="1" id="KW-0175">Coiled coil</keyword>
<feature type="domain" description="FH2" evidence="3">
    <location>
        <begin position="58"/>
        <end position="454"/>
    </location>
</feature>
<dbReference type="PANTHER" id="PTHR46345">
    <property type="entry name" value="INVERTED FORMIN-2"/>
    <property type="match status" value="1"/>
</dbReference>
<feature type="region of interest" description="Disordered" evidence="2">
    <location>
        <begin position="606"/>
        <end position="660"/>
    </location>
</feature>
<protein>
    <submittedName>
        <fullName evidence="4">FH2 domain containing 4</fullName>
    </submittedName>
</protein>
<evidence type="ECO:0000313" key="4">
    <source>
        <dbReference type="Ensembl" id="ENSSFOP00015000728.1"/>
    </source>
</evidence>
<dbReference type="Proteomes" id="UP000694397">
    <property type="component" value="Chromosome 10"/>
</dbReference>
<dbReference type="KEGG" id="sfm:108941022"/>
<evidence type="ECO:0000256" key="1">
    <source>
        <dbReference type="SAM" id="Coils"/>
    </source>
</evidence>
<dbReference type="PROSITE" id="PS51444">
    <property type="entry name" value="FH2"/>
    <property type="match status" value="1"/>
</dbReference>
<feature type="compositionally biased region" description="Basic and acidic residues" evidence="2">
    <location>
        <begin position="808"/>
        <end position="818"/>
    </location>
</feature>
<gene>
    <name evidence="4" type="primary">fhdc4</name>
</gene>
<dbReference type="RefSeq" id="XP_018618975.1">
    <property type="nucleotide sequence ID" value="XM_018763459.2"/>
</dbReference>
<feature type="compositionally biased region" description="Pro residues" evidence="2">
    <location>
        <begin position="26"/>
        <end position="54"/>
    </location>
</feature>
<dbReference type="PANTHER" id="PTHR46345:SF7">
    <property type="entry name" value="FH2 DOMAIN CONTAINING 3-RELATED"/>
    <property type="match status" value="1"/>
</dbReference>
<dbReference type="AlphaFoldDB" id="A0A8C9QXD8"/>
<feature type="coiled-coil region" evidence="1">
    <location>
        <begin position="342"/>
        <end position="397"/>
    </location>
</feature>
<reference evidence="4" key="2">
    <citation type="submission" date="2025-08" db="UniProtKB">
        <authorList>
            <consortium name="Ensembl"/>
        </authorList>
    </citation>
    <scope>IDENTIFICATION</scope>
</reference>